<evidence type="ECO:0000313" key="3">
    <source>
        <dbReference type="Proteomes" id="UP001569414"/>
    </source>
</evidence>
<feature type="domain" description="N-acetyltransferase" evidence="1">
    <location>
        <begin position="131"/>
        <end position="269"/>
    </location>
</feature>
<dbReference type="PROSITE" id="PS51186">
    <property type="entry name" value="GNAT"/>
    <property type="match status" value="1"/>
</dbReference>
<dbReference type="InterPro" id="IPR000182">
    <property type="entry name" value="GNAT_dom"/>
</dbReference>
<comment type="caution">
    <text evidence="2">The sequence shown here is derived from an EMBL/GenBank/DDBJ whole genome shotgun (WGS) entry which is preliminary data.</text>
</comment>
<keyword evidence="3" id="KW-1185">Reference proteome</keyword>
<keyword evidence="2" id="KW-0808">Transferase</keyword>
<reference evidence="2 3" key="1">
    <citation type="submission" date="2024-08" db="EMBL/GenBank/DDBJ databases">
        <authorList>
            <person name="Ishaq N."/>
        </authorList>
    </citation>
    <scope>NUCLEOTIDE SEQUENCE [LARGE SCALE GENOMIC DNA]</scope>
    <source>
        <strain evidence="2 3">JCM 30400</strain>
    </source>
</reference>
<dbReference type="EC" id="2.3.-.-" evidence="2"/>
<dbReference type="CDD" id="cd04301">
    <property type="entry name" value="NAT_SF"/>
    <property type="match status" value="1"/>
</dbReference>
<accession>A0ABV4NNR1</accession>
<dbReference type="Pfam" id="PF00583">
    <property type="entry name" value="Acetyltransf_1"/>
    <property type="match status" value="1"/>
</dbReference>
<protein>
    <submittedName>
        <fullName evidence="2">GNAT family N-acetyltransferase</fullName>
        <ecNumber evidence="2">2.3.-.-</ecNumber>
    </submittedName>
</protein>
<dbReference type="EMBL" id="JBGMEL010000009">
    <property type="protein sequence ID" value="MFA0791046.1"/>
    <property type="molecule type" value="Genomic_DNA"/>
</dbReference>
<dbReference type="Gene3D" id="3.40.630.30">
    <property type="match status" value="1"/>
</dbReference>
<sequence>MKYSLSAKNLVCRNLEAHASYCAGLLNPNHTKEITGIVRSDTGLLTSRLNQAVSNTVMLPRILQRFALDYFAERHSPFTLWHSASKPLDDDALAQLGLQRKQSQVAMAAEVQRLAVQGAAPSEGDLTGDELEVSGVKKEELATYGEVLAAECSSAQEAAELQKFYIALAAIPEQRRARLRFFLARLEGVPVAAGCLFASADALGLYDLTTLQDYRGRGIGRRLFRHLLEQAQASHHRSLVALVPAERQQLPLDCGFFAVGEVARYLFTP</sequence>
<keyword evidence="2" id="KW-0012">Acyltransferase</keyword>
<dbReference type="InterPro" id="IPR016181">
    <property type="entry name" value="Acyl_CoA_acyltransferase"/>
</dbReference>
<dbReference type="SUPFAM" id="SSF55729">
    <property type="entry name" value="Acyl-CoA N-acyltransferases (Nat)"/>
    <property type="match status" value="1"/>
</dbReference>
<evidence type="ECO:0000259" key="1">
    <source>
        <dbReference type="PROSITE" id="PS51186"/>
    </source>
</evidence>
<dbReference type="GO" id="GO:0016746">
    <property type="term" value="F:acyltransferase activity"/>
    <property type="evidence" value="ECO:0007669"/>
    <property type="project" value="UniProtKB-KW"/>
</dbReference>
<dbReference type="Proteomes" id="UP001569414">
    <property type="component" value="Unassembled WGS sequence"/>
</dbReference>
<organism evidence="2 3">
    <name type="scientific">Microbulbifer echini</name>
    <dbReference type="NCBI Taxonomy" id="1529067"/>
    <lineage>
        <taxon>Bacteria</taxon>
        <taxon>Pseudomonadati</taxon>
        <taxon>Pseudomonadota</taxon>
        <taxon>Gammaproteobacteria</taxon>
        <taxon>Cellvibrionales</taxon>
        <taxon>Microbulbiferaceae</taxon>
        <taxon>Microbulbifer</taxon>
    </lineage>
</organism>
<evidence type="ECO:0000313" key="2">
    <source>
        <dbReference type="EMBL" id="MFA0791046.1"/>
    </source>
</evidence>
<name>A0ABV4NNR1_9GAMM</name>
<dbReference type="RefSeq" id="WP_371843567.1">
    <property type="nucleotide sequence ID" value="NZ_JBGMEL010000009.1"/>
</dbReference>
<proteinExistence type="predicted"/>
<gene>
    <name evidence="2" type="ORF">ACCI51_10860</name>
</gene>